<evidence type="ECO:0000313" key="9">
    <source>
        <dbReference type="EMBL" id="MBY5957317.1"/>
    </source>
</evidence>
<comment type="similarity">
    <text evidence="2 8">Belongs to the 4-toluene sulfonate uptake permease (TSUP) (TC 2.A.102) family.</text>
</comment>
<keyword evidence="10" id="KW-1185">Reference proteome</keyword>
<keyword evidence="5 8" id="KW-0812">Transmembrane</keyword>
<evidence type="ECO:0000313" key="10">
    <source>
        <dbReference type="Proteomes" id="UP000753961"/>
    </source>
</evidence>
<dbReference type="EMBL" id="JAHVHU010000004">
    <property type="protein sequence ID" value="MBY5957317.1"/>
    <property type="molecule type" value="Genomic_DNA"/>
</dbReference>
<feature type="transmembrane region" description="Helical" evidence="8">
    <location>
        <begin position="105"/>
        <end position="121"/>
    </location>
</feature>
<reference evidence="9" key="1">
    <citation type="submission" date="2021-06" db="EMBL/GenBank/DDBJ databases">
        <title>44 bacteria genomes isolated from Dapeng, Shenzhen.</title>
        <authorList>
            <person name="Zheng W."/>
            <person name="Yu S."/>
            <person name="Huang Y."/>
        </authorList>
    </citation>
    <scope>NUCLEOTIDE SEQUENCE</scope>
    <source>
        <strain evidence="9">DP5N28-2</strain>
    </source>
</reference>
<sequence length="250" mass="27174">MMTIFEISIGIGAGLLAGMINTMAGNGSALTLAVLLEFFGLPAHMANGTNRIGVLAQTSASVMSFKREGRLDVQNNVPLILLPVLGAFLGIYLAVIISADGFVTIYKYLLVVMLLVILVNPRRWMKKNEGTNSSKWFWPMYFILGVYGGFIQMGMGIFSLAVFVLLGNKDLISANVLKSLIIAIFTIAAVLIFAWKGMVHWGYGLTLAIGQMTGGWFTAQFASRNSKAGTVAYYLLIVCILGAIYSVFFR</sequence>
<dbReference type="PANTHER" id="PTHR30269:SF0">
    <property type="entry name" value="MEMBRANE TRANSPORTER PROTEIN YFCA-RELATED"/>
    <property type="match status" value="1"/>
</dbReference>
<feature type="transmembrane region" description="Helical" evidence="8">
    <location>
        <begin position="172"/>
        <end position="194"/>
    </location>
</feature>
<feature type="transmembrane region" description="Helical" evidence="8">
    <location>
        <begin position="201"/>
        <end position="219"/>
    </location>
</feature>
<dbReference type="InterPro" id="IPR052017">
    <property type="entry name" value="TSUP"/>
</dbReference>
<evidence type="ECO:0000256" key="3">
    <source>
        <dbReference type="ARBA" id="ARBA00022448"/>
    </source>
</evidence>
<comment type="subcellular location">
    <subcellularLocation>
        <location evidence="1 8">Cell membrane</location>
        <topology evidence="1 8">Multi-pass membrane protein</topology>
    </subcellularLocation>
</comment>
<evidence type="ECO:0000256" key="7">
    <source>
        <dbReference type="ARBA" id="ARBA00023136"/>
    </source>
</evidence>
<accession>A0A953HX08</accession>
<dbReference type="PANTHER" id="PTHR30269">
    <property type="entry name" value="TRANSMEMBRANE PROTEIN YFCA"/>
    <property type="match status" value="1"/>
</dbReference>
<proteinExistence type="inferred from homology"/>
<keyword evidence="6 8" id="KW-1133">Transmembrane helix</keyword>
<keyword evidence="3" id="KW-0813">Transport</keyword>
<dbReference type="Proteomes" id="UP000753961">
    <property type="component" value="Unassembled WGS sequence"/>
</dbReference>
<evidence type="ECO:0000256" key="4">
    <source>
        <dbReference type="ARBA" id="ARBA00022475"/>
    </source>
</evidence>
<dbReference type="GO" id="GO:0005886">
    <property type="term" value="C:plasma membrane"/>
    <property type="evidence" value="ECO:0007669"/>
    <property type="project" value="UniProtKB-SubCell"/>
</dbReference>
<feature type="transmembrane region" description="Helical" evidence="8">
    <location>
        <begin position="141"/>
        <end position="166"/>
    </location>
</feature>
<evidence type="ECO:0000256" key="2">
    <source>
        <dbReference type="ARBA" id="ARBA00009142"/>
    </source>
</evidence>
<dbReference type="Pfam" id="PF01925">
    <property type="entry name" value="TauE"/>
    <property type="match status" value="1"/>
</dbReference>
<organism evidence="9 10">
    <name type="scientific">Membranihabitans marinus</name>
    <dbReference type="NCBI Taxonomy" id="1227546"/>
    <lineage>
        <taxon>Bacteria</taxon>
        <taxon>Pseudomonadati</taxon>
        <taxon>Bacteroidota</taxon>
        <taxon>Saprospiria</taxon>
        <taxon>Saprospirales</taxon>
        <taxon>Saprospiraceae</taxon>
        <taxon>Membranihabitans</taxon>
    </lineage>
</organism>
<keyword evidence="4 8" id="KW-1003">Cell membrane</keyword>
<evidence type="ECO:0000256" key="6">
    <source>
        <dbReference type="ARBA" id="ARBA00022989"/>
    </source>
</evidence>
<keyword evidence="7 8" id="KW-0472">Membrane</keyword>
<gene>
    <name evidence="9" type="ORF">KUV50_04155</name>
</gene>
<protein>
    <recommendedName>
        <fullName evidence="8">Probable membrane transporter protein</fullName>
    </recommendedName>
</protein>
<dbReference type="RefSeq" id="WP_222578837.1">
    <property type="nucleotide sequence ID" value="NZ_JAHVHU010000004.1"/>
</dbReference>
<name>A0A953HX08_9BACT</name>
<evidence type="ECO:0000256" key="8">
    <source>
        <dbReference type="RuleBase" id="RU363041"/>
    </source>
</evidence>
<evidence type="ECO:0000256" key="5">
    <source>
        <dbReference type="ARBA" id="ARBA00022692"/>
    </source>
</evidence>
<comment type="caution">
    <text evidence="9">The sequence shown here is derived from an EMBL/GenBank/DDBJ whole genome shotgun (WGS) entry which is preliminary data.</text>
</comment>
<dbReference type="InterPro" id="IPR002781">
    <property type="entry name" value="TM_pro_TauE-like"/>
</dbReference>
<feature type="transmembrane region" description="Helical" evidence="8">
    <location>
        <begin position="231"/>
        <end position="249"/>
    </location>
</feature>
<evidence type="ECO:0000256" key="1">
    <source>
        <dbReference type="ARBA" id="ARBA00004651"/>
    </source>
</evidence>
<dbReference type="AlphaFoldDB" id="A0A953HX08"/>
<feature type="transmembrane region" description="Helical" evidence="8">
    <location>
        <begin position="77"/>
        <end position="99"/>
    </location>
</feature>